<evidence type="ECO:0000313" key="3">
    <source>
        <dbReference type="Proteomes" id="UP000003167"/>
    </source>
</evidence>
<accession>H1HNX1</accession>
<gene>
    <name evidence="2" type="ORF">HMPREF9944_01865</name>
</gene>
<sequence>MEEKHYTQRKTPRAYFHNYDAGNYFITICTAFKKHYFGEIYHDKMTLSPIGEYCKMQWEQLTAHYPYATVPLFVVMPNHVHAIVCVEKEKNKARYRPTLGIVVGGIKREVSMFARHHGFDFGWQARYHDHIIRNSEDCNRVAEYIENNVARWQQDCFYG</sequence>
<feature type="domain" description="Transposase IS200-like" evidence="1">
    <location>
        <begin position="19"/>
        <end position="148"/>
    </location>
</feature>
<dbReference type="InterPro" id="IPR002686">
    <property type="entry name" value="Transposase_17"/>
</dbReference>
<dbReference type="AlphaFoldDB" id="H1HNX1"/>
<proteinExistence type="predicted"/>
<dbReference type="HOGENOM" id="CLU_101329_0_0_10"/>
<dbReference type="OrthoDB" id="9794403at2"/>
<dbReference type="PATRIC" id="fig|999422.3.peg.1958"/>
<dbReference type="Gene3D" id="3.30.70.1290">
    <property type="entry name" value="Transposase IS200-like"/>
    <property type="match status" value="1"/>
</dbReference>
<protein>
    <recommendedName>
        <fullName evidence="1">Transposase IS200-like domain-containing protein</fullName>
    </recommendedName>
</protein>
<dbReference type="GO" id="GO:0006313">
    <property type="term" value="P:DNA transposition"/>
    <property type="evidence" value="ECO:0007669"/>
    <property type="project" value="InterPro"/>
</dbReference>
<dbReference type="GO" id="GO:0004803">
    <property type="term" value="F:transposase activity"/>
    <property type="evidence" value="ECO:0007669"/>
    <property type="project" value="InterPro"/>
</dbReference>
<dbReference type="SUPFAM" id="SSF143422">
    <property type="entry name" value="Transposase IS200-like"/>
    <property type="match status" value="1"/>
</dbReference>
<dbReference type="STRING" id="999422.HMPREF9944_01865"/>
<dbReference type="PANTHER" id="PTHR36966">
    <property type="entry name" value="REP-ASSOCIATED TYROSINE TRANSPOSASE"/>
    <property type="match status" value="1"/>
</dbReference>
<dbReference type="EMBL" id="AGEK01000032">
    <property type="protein sequence ID" value="EHO68611.1"/>
    <property type="molecule type" value="Genomic_DNA"/>
</dbReference>
<dbReference type="RefSeq" id="WP_008565880.1">
    <property type="nucleotide sequence ID" value="NZ_JH594506.1"/>
</dbReference>
<dbReference type="Proteomes" id="UP000003167">
    <property type="component" value="Unassembled WGS sequence"/>
</dbReference>
<evidence type="ECO:0000313" key="2">
    <source>
        <dbReference type="EMBL" id="EHO68611.1"/>
    </source>
</evidence>
<reference evidence="2 3" key="1">
    <citation type="submission" date="2011-12" db="EMBL/GenBank/DDBJ databases">
        <title>The Genome Sequence of Prevotella maculosa OT 289.</title>
        <authorList>
            <consortium name="The Broad Institute Genome Sequencing Platform"/>
            <person name="Earl A."/>
            <person name="Ward D."/>
            <person name="Feldgarden M."/>
            <person name="Gevers D."/>
            <person name="Izard J."/>
            <person name="Blanton J.M."/>
            <person name="Mathney J."/>
            <person name="Tanner A.C."/>
            <person name="Dewhirst F.E."/>
            <person name="Young S.K."/>
            <person name="Zeng Q."/>
            <person name="Gargeya S."/>
            <person name="Fitzgerald M."/>
            <person name="Haas B."/>
            <person name="Abouelleil A."/>
            <person name="Alvarado L."/>
            <person name="Arachchi H.M."/>
            <person name="Berlin A."/>
            <person name="Chapman S.B."/>
            <person name="Gearin G."/>
            <person name="Goldberg J."/>
            <person name="Griggs A."/>
            <person name="Gujja S."/>
            <person name="Hansen M."/>
            <person name="Heiman D."/>
            <person name="Howarth C."/>
            <person name="Larimer J."/>
            <person name="Lui A."/>
            <person name="MacDonald P.J.P."/>
            <person name="McCowen C."/>
            <person name="Montmayeur A."/>
            <person name="Murphy C."/>
            <person name="Neiman D."/>
            <person name="Pearson M."/>
            <person name="Priest M."/>
            <person name="Roberts A."/>
            <person name="Saif S."/>
            <person name="Shea T."/>
            <person name="Sisk P."/>
            <person name="Stolte C."/>
            <person name="Sykes S."/>
            <person name="Wortman J."/>
            <person name="Nusbaum C."/>
            <person name="Birren B."/>
        </authorList>
    </citation>
    <scope>NUCLEOTIDE SEQUENCE [LARGE SCALE GENOMIC DNA]</scope>
    <source>
        <strain evidence="2 3">OT 289</strain>
    </source>
</reference>
<dbReference type="GO" id="GO:0043565">
    <property type="term" value="F:sequence-specific DNA binding"/>
    <property type="evidence" value="ECO:0007669"/>
    <property type="project" value="TreeGrafter"/>
</dbReference>
<dbReference type="InterPro" id="IPR052715">
    <property type="entry name" value="RAYT_transposase"/>
</dbReference>
<evidence type="ECO:0000259" key="1">
    <source>
        <dbReference type="SMART" id="SM01321"/>
    </source>
</evidence>
<keyword evidence="3" id="KW-1185">Reference proteome</keyword>
<dbReference type="PANTHER" id="PTHR36966:SF1">
    <property type="entry name" value="REP-ASSOCIATED TYROSINE TRANSPOSASE"/>
    <property type="match status" value="1"/>
</dbReference>
<dbReference type="InterPro" id="IPR036515">
    <property type="entry name" value="Transposase_17_sf"/>
</dbReference>
<dbReference type="SMART" id="SM01321">
    <property type="entry name" value="Y1_Tnp"/>
    <property type="match status" value="1"/>
</dbReference>
<organism evidence="2 3">
    <name type="scientific">Segatella maculosa OT 289</name>
    <dbReference type="NCBI Taxonomy" id="999422"/>
    <lineage>
        <taxon>Bacteria</taxon>
        <taxon>Pseudomonadati</taxon>
        <taxon>Bacteroidota</taxon>
        <taxon>Bacteroidia</taxon>
        <taxon>Bacteroidales</taxon>
        <taxon>Prevotellaceae</taxon>
        <taxon>Segatella</taxon>
    </lineage>
</organism>
<comment type="caution">
    <text evidence="2">The sequence shown here is derived from an EMBL/GenBank/DDBJ whole genome shotgun (WGS) entry which is preliminary data.</text>
</comment>
<name>H1HNX1_9BACT</name>